<dbReference type="AlphaFoldDB" id="A0A1I0CWI0"/>
<evidence type="ECO:0000256" key="1">
    <source>
        <dbReference type="SAM" id="SignalP"/>
    </source>
</evidence>
<accession>A0A1I0CWI0</accession>
<keyword evidence="1" id="KW-0732">Signal</keyword>
<sequence>MKMKVNLSKVLMILAVAGMFLACVRNKNGASAPAQSESAFNMIKVSEVIQGGSYTYISATENGIAKWIAVAKQEVNPGEVLYYYDALPMENFHSKEIDKTFDVIYFVNKITKTPGAEQSAMTGGMPASHQGKVEASDAEVEITKAESELSIADVFANKAEYSSKEFEIKGAVVKVNEQVMGKNWVHIQDGTGVGGNFDLTITTQADVKVGDVVTFKGKLTLEKDFGAGYFYEVIMEDGTLVQKEGTQI</sequence>
<dbReference type="OrthoDB" id="1118190at2"/>
<dbReference type="EMBL" id="FOHT01000008">
    <property type="protein sequence ID" value="SET24110.1"/>
    <property type="molecule type" value="Genomic_DNA"/>
</dbReference>
<feature type="chain" id="PRO_5010187428" description="DNA-binding protein" evidence="1">
    <location>
        <begin position="23"/>
        <end position="248"/>
    </location>
</feature>
<evidence type="ECO:0008006" key="4">
    <source>
        <dbReference type="Google" id="ProtNLM"/>
    </source>
</evidence>
<evidence type="ECO:0000313" key="2">
    <source>
        <dbReference type="EMBL" id="SET24110.1"/>
    </source>
</evidence>
<dbReference type="RefSeq" id="WP_139178044.1">
    <property type="nucleotide sequence ID" value="NZ_FOHT01000008.1"/>
</dbReference>
<organism evidence="2 3">
    <name type="scientific">Draconibacterium orientale</name>
    <dbReference type="NCBI Taxonomy" id="1168034"/>
    <lineage>
        <taxon>Bacteria</taxon>
        <taxon>Pseudomonadati</taxon>
        <taxon>Bacteroidota</taxon>
        <taxon>Bacteroidia</taxon>
        <taxon>Marinilabiliales</taxon>
        <taxon>Prolixibacteraceae</taxon>
        <taxon>Draconibacterium</taxon>
    </lineage>
</organism>
<gene>
    <name evidence="2" type="ORF">SAMN05444285_108100</name>
</gene>
<reference evidence="2 3" key="1">
    <citation type="submission" date="2016-10" db="EMBL/GenBank/DDBJ databases">
        <authorList>
            <person name="de Groot N.N."/>
        </authorList>
    </citation>
    <scope>NUCLEOTIDE SEQUENCE [LARGE SCALE GENOMIC DNA]</scope>
    <source>
        <strain evidence="2 3">DSM 25947</strain>
    </source>
</reference>
<dbReference type="Proteomes" id="UP000181981">
    <property type="component" value="Unassembled WGS sequence"/>
</dbReference>
<proteinExistence type="predicted"/>
<name>A0A1I0CWI0_9BACT</name>
<dbReference type="PROSITE" id="PS51257">
    <property type="entry name" value="PROKAR_LIPOPROTEIN"/>
    <property type="match status" value="1"/>
</dbReference>
<evidence type="ECO:0000313" key="3">
    <source>
        <dbReference type="Proteomes" id="UP000181981"/>
    </source>
</evidence>
<feature type="signal peptide" evidence="1">
    <location>
        <begin position="1"/>
        <end position="22"/>
    </location>
</feature>
<protein>
    <recommendedName>
        <fullName evidence="4">DNA-binding protein</fullName>
    </recommendedName>
</protein>